<name>A0A161ME20_TRIIF</name>
<protein>
    <submittedName>
        <fullName evidence="1">Ankyrin repeat and kh domain-containing protein mask-like protein</fullName>
    </submittedName>
</protein>
<reference evidence="1" key="2">
    <citation type="journal article" date="2017" name="J. Med. Entomol.">
        <title>Transcriptome Analysis of the Triatoma infestans (Hemiptera: Reduviidae) Integument.</title>
        <authorList>
            <person name="Calderon-Fernandez G.M."/>
            <person name="Moriconi D.E."/>
            <person name="Dulbecco A.B."/>
            <person name="Juarez M.P."/>
        </authorList>
    </citation>
    <scope>NUCLEOTIDE SEQUENCE</scope>
    <source>
        <strain evidence="1">Int1</strain>
        <tissue evidence="1">Integument</tissue>
    </source>
</reference>
<proteinExistence type="predicted"/>
<evidence type="ECO:0000313" key="1">
    <source>
        <dbReference type="EMBL" id="JAR98575.1"/>
    </source>
</evidence>
<dbReference type="EMBL" id="GEMB01004714">
    <property type="protein sequence ID" value="JAR98575.1"/>
    <property type="molecule type" value="Transcribed_RNA"/>
</dbReference>
<accession>A0A161ME20</accession>
<reference evidence="1" key="1">
    <citation type="submission" date="2016-04" db="EMBL/GenBank/DDBJ databases">
        <authorList>
            <person name="Calderon-Fernandez G.M.Sr."/>
        </authorList>
    </citation>
    <scope>NUCLEOTIDE SEQUENCE</scope>
    <source>
        <strain evidence="1">Int1</strain>
        <tissue evidence="1">Integument</tissue>
    </source>
</reference>
<sequence length="11" mass="1293">MEKEMKAGKKL</sequence>
<organism evidence="1">
    <name type="scientific">Triatoma infestans</name>
    <name type="common">Assassin bug</name>
    <dbReference type="NCBI Taxonomy" id="30076"/>
    <lineage>
        <taxon>Eukaryota</taxon>
        <taxon>Metazoa</taxon>
        <taxon>Ecdysozoa</taxon>
        <taxon>Arthropoda</taxon>
        <taxon>Hexapoda</taxon>
        <taxon>Insecta</taxon>
        <taxon>Pterygota</taxon>
        <taxon>Neoptera</taxon>
        <taxon>Paraneoptera</taxon>
        <taxon>Hemiptera</taxon>
        <taxon>Heteroptera</taxon>
        <taxon>Panheteroptera</taxon>
        <taxon>Cimicomorpha</taxon>
        <taxon>Reduviidae</taxon>
        <taxon>Triatominae</taxon>
        <taxon>Triatoma</taxon>
    </lineage>
</organism>